<reference evidence="1" key="1">
    <citation type="submission" date="2023-11" db="EMBL/GenBank/DDBJ databases">
        <title>Genome assemblies of two species of porcelain crab, Petrolisthes cinctipes and Petrolisthes manimaculis (Anomura: Porcellanidae).</title>
        <authorList>
            <person name="Angst P."/>
        </authorList>
    </citation>
    <scope>NUCLEOTIDE SEQUENCE</scope>
    <source>
        <strain evidence="1">PB745_02</strain>
        <tissue evidence="1">Gill</tissue>
    </source>
</reference>
<sequence>MALFRNAASKFISAHQKVHPLAALASRTQQYSTESTDLREVMAQKIPAMQEEVKAFRKAHGGTKVGEITVDMVSVIK</sequence>
<gene>
    <name evidence="1" type="ORF">Pmani_038990</name>
</gene>
<proteinExistence type="predicted"/>
<protein>
    <submittedName>
        <fullName evidence="1">Uncharacterized protein</fullName>
    </submittedName>
</protein>
<name>A0AAE1NDK6_9EUCA</name>
<dbReference type="Proteomes" id="UP001292094">
    <property type="component" value="Unassembled WGS sequence"/>
</dbReference>
<evidence type="ECO:0000313" key="2">
    <source>
        <dbReference type="Proteomes" id="UP001292094"/>
    </source>
</evidence>
<evidence type="ECO:0000313" key="1">
    <source>
        <dbReference type="EMBL" id="KAK4287953.1"/>
    </source>
</evidence>
<dbReference type="AlphaFoldDB" id="A0AAE1NDK6"/>
<accession>A0AAE1NDK6</accession>
<dbReference type="EMBL" id="JAWZYT010006564">
    <property type="protein sequence ID" value="KAK4287953.1"/>
    <property type="molecule type" value="Genomic_DNA"/>
</dbReference>
<organism evidence="1 2">
    <name type="scientific">Petrolisthes manimaculis</name>
    <dbReference type="NCBI Taxonomy" id="1843537"/>
    <lineage>
        <taxon>Eukaryota</taxon>
        <taxon>Metazoa</taxon>
        <taxon>Ecdysozoa</taxon>
        <taxon>Arthropoda</taxon>
        <taxon>Crustacea</taxon>
        <taxon>Multicrustacea</taxon>
        <taxon>Malacostraca</taxon>
        <taxon>Eumalacostraca</taxon>
        <taxon>Eucarida</taxon>
        <taxon>Decapoda</taxon>
        <taxon>Pleocyemata</taxon>
        <taxon>Anomura</taxon>
        <taxon>Galatheoidea</taxon>
        <taxon>Porcellanidae</taxon>
        <taxon>Petrolisthes</taxon>
    </lineage>
</organism>
<keyword evidence="2" id="KW-1185">Reference proteome</keyword>
<comment type="caution">
    <text evidence="1">The sequence shown here is derived from an EMBL/GenBank/DDBJ whole genome shotgun (WGS) entry which is preliminary data.</text>
</comment>